<feature type="compositionally biased region" description="Pro residues" evidence="1">
    <location>
        <begin position="512"/>
        <end position="522"/>
    </location>
</feature>
<feature type="region of interest" description="Disordered" evidence="1">
    <location>
        <begin position="738"/>
        <end position="762"/>
    </location>
</feature>
<dbReference type="OrthoDB" id="3597533at2759"/>
<evidence type="ECO:0000313" key="3">
    <source>
        <dbReference type="Proteomes" id="UP000016922"/>
    </source>
</evidence>
<feature type="region of interest" description="Disordered" evidence="1">
    <location>
        <begin position="501"/>
        <end position="547"/>
    </location>
</feature>
<feature type="compositionally biased region" description="Polar residues" evidence="1">
    <location>
        <begin position="376"/>
        <end position="388"/>
    </location>
</feature>
<evidence type="ECO:0000256" key="1">
    <source>
        <dbReference type="SAM" id="MobiDB-lite"/>
    </source>
</evidence>
<feature type="compositionally biased region" description="Polar residues" evidence="1">
    <location>
        <begin position="739"/>
        <end position="753"/>
    </location>
</feature>
<dbReference type="GeneID" id="19459663"/>
<dbReference type="RefSeq" id="XP_008083554.1">
    <property type="nucleotide sequence ID" value="XM_008085363.1"/>
</dbReference>
<dbReference type="KEGG" id="glz:GLAREA_00605"/>
<gene>
    <name evidence="2" type="ORF">GLAREA_00605</name>
</gene>
<protein>
    <submittedName>
        <fullName evidence="2">Uncharacterized protein</fullName>
    </submittedName>
</protein>
<evidence type="ECO:0000313" key="2">
    <source>
        <dbReference type="EMBL" id="EPE29445.1"/>
    </source>
</evidence>
<feature type="compositionally biased region" description="Polar residues" evidence="1">
    <location>
        <begin position="306"/>
        <end position="323"/>
    </location>
</feature>
<dbReference type="HOGENOM" id="CLU_317871_0_0_1"/>
<dbReference type="Proteomes" id="UP000016922">
    <property type="component" value="Unassembled WGS sequence"/>
</dbReference>
<feature type="region of interest" description="Disordered" evidence="1">
    <location>
        <begin position="281"/>
        <end position="398"/>
    </location>
</feature>
<feature type="region of interest" description="Disordered" evidence="1">
    <location>
        <begin position="97"/>
        <end position="222"/>
    </location>
</feature>
<feature type="region of interest" description="Disordered" evidence="1">
    <location>
        <begin position="236"/>
        <end position="259"/>
    </location>
</feature>
<sequence>MLQNNRFNTSYSPFSTRDQAHQKLKTPLRSTANQGSPVRLAVSQESTARKPISNTALRPTRTSSLNLFSIISKFEALDAVSLPCQIPALQPAPLQVSHNSVKRRGETGATGHMKKLDTVFSPDNHTPTGRKTRYDTQENTHPEQESESIFNEQETAGTIRKLTPVKSSWRNLSKKNLSSRRSRSSLLGNGRGRSRSSSPTKPRIQPWSGGMNSIESGSQKRGKSIKDMIRFYDGAFSSPRTTRAKPSLISTPTPHTPLSRMCHEEKKALYSSVRRNLGRQEKWHAENISPRTPFTKKANEIPPWRTQETVSRTRPGSQYSTGPKTPPGSLHISPKKNYQGSDSNKKSSPRRSLRASMFNTPDGGAVIDKSLACSPPISSGQGRYTASSKEIGKRLSSTRAKVGNQIEALYRAKSMERQREISHDTHNDHIPTTPTRPQKGKVGKDVMSSPGISQPKWPADVSPSRVLEMKKLFEKQILVEEETMLSSKSPAKPLVDEVSLVESEGTVKPSQRPSPPPPPPLPNFSSRTSGISPKTIRETLRTPPGTVTASTAHIEIPESLVVQPLKTKREEPKGQRLKSRLLGEKIKLFEDIAQRKARLESRRKKRSFSGKNNIPSLHSRKSIFEMATRKTTKSSFKSLSPETIQETVEDVQHDLLNNRRSKRKTQQEKFYNLPQDATSDFSNTSYLTARDDMPILQASTNVSLDMVVKEAQCGLREPKPMRLVEMKRMMLLCREKAGVSSSMPGTRKANVSSAGFGRLEDV</sequence>
<feature type="compositionally biased region" description="Polar residues" evidence="1">
    <location>
        <begin position="1"/>
        <end position="17"/>
    </location>
</feature>
<feature type="compositionally biased region" description="Polar residues" evidence="1">
    <location>
        <begin position="210"/>
        <end position="219"/>
    </location>
</feature>
<dbReference type="EMBL" id="KE145367">
    <property type="protein sequence ID" value="EPE29445.1"/>
    <property type="molecule type" value="Genomic_DNA"/>
</dbReference>
<feature type="compositionally biased region" description="Basic and acidic residues" evidence="1">
    <location>
        <begin position="416"/>
        <end position="429"/>
    </location>
</feature>
<name>S3CUX4_GLAL2</name>
<feature type="compositionally biased region" description="Polar residues" evidence="1">
    <location>
        <begin position="147"/>
        <end position="156"/>
    </location>
</feature>
<reference evidence="2 3" key="1">
    <citation type="journal article" date="2013" name="BMC Genomics">
        <title>Genomics-driven discovery of the pneumocandin biosynthetic gene cluster in the fungus Glarea lozoyensis.</title>
        <authorList>
            <person name="Chen L."/>
            <person name="Yue Q."/>
            <person name="Zhang X."/>
            <person name="Xiang M."/>
            <person name="Wang C."/>
            <person name="Li S."/>
            <person name="Che Y."/>
            <person name="Ortiz-Lopez F.J."/>
            <person name="Bills G.F."/>
            <person name="Liu X."/>
            <person name="An Z."/>
        </authorList>
    </citation>
    <scope>NUCLEOTIDE SEQUENCE [LARGE SCALE GENOMIC DNA]</scope>
    <source>
        <strain evidence="3">ATCC 20868 / MF5171</strain>
    </source>
</reference>
<organism evidence="2 3">
    <name type="scientific">Glarea lozoyensis (strain ATCC 20868 / MF5171)</name>
    <dbReference type="NCBI Taxonomy" id="1116229"/>
    <lineage>
        <taxon>Eukaryota</taxon>
        <taxon>Fungi</taxon>
        <taxon>Dikarya</taxon>
        <taxon>Ascomycota</taxon>
        <taxon>Pezizomycotina</taxon>
        <taxon>Leotiomycetes</taxon>
        <taxon>Helotiales</taxon>
        <taxon>Helotiaceae</taxon>
        <taxon>Glarea</taxon>
    </lineage>
</organism>
<dbReference type="AlphaFoldDB" id="S3CUX4"/>
<feature type="region of interest" description="Disordered" evidence="1">
    <location>
        <begin position="1"/>
        <end position="55"/>
    </location>
</feature>
<feature type="region of interest" description="Disordered" evidence="1">
    <location>
        <begin position="416"/>
        <end position="460"/>
    </location>
</feature>
<accession>S3CUX4</accession>
<feature type="compositionally biased region" description="Basic and acidic residues" evidence="1">
    <location>
        <begin position="132"/>
        <end position="144"/>
    </location>
</feature>
<proteinExistence type="predicted"/>
<keyword evidence="3" id="KW-1185">Reference proteome</keyword>